<dbReference type="Pfam" id="PF22335">
    <property type="entry name" value="Cas10-Cmr2_palm2"/>
    <property type="match status" value="1"/>
</dbReference>
<dbReference type="InterPro" id="IPR038242">
    <property type="entry name" value="Cmr2_N"/>
</dbReference>
<accession>A0ABX5LTG0</accession>
<dbReference type="PROSITE" id="PS50887">
    <property type="entry name" value="GGDEF"/>
    <property type="match status" value="1"/>
</dbReference>
<evidence type="ECO:0000256" key="2">
    <source>
        <dbReference type="ARBA" id="ARBA00023118"/>
    </source>
</evidence>
<dbReference type="Proteomes" id="UP000248090">
    <property type="component" value="Unassembled WGS sequence"/>
</dbReference>
<dbReference type="InterPro" id="IPR043128">
    <property type="entry name" value="Rev_trsase/Diguanyl_cyclase"/>
</dbReference>
<dbReference type="NCBIfam" id="TIGR02577">
    <property type="entry name" value="cas_TM1794_Cmr2"/>
    <property type="match status" value="1"/>
</dbReference>
<evidence type="ECO:0000256" key="3">
    <source>
        <dbReference type="SAM" id="MobiDB-lite"/>
    </source>
</evidence>
<name>A0ABX5LTG0_9GAMM</name>
<keyword evidence="2" id="KW-0051">Antiviral defense</keyword>
<sequence length="987" mass="109323">MMATHSLWSYKLAVWNHDPLVNLLHSDPLTLSPRELSQDEHALLHKAQQWAQSAEVPQGLSAESPQWLFQPDETFRWQHPLNSDAITPLTAGTAHDQQVLAAKLNALLLEKDDKQRALTLWRFLPALAALTSKCSPELAALWPRLPLHRQVPGYNRWAHLDLTSALATAFTLDDEHNPALLTLSFGPVQSFIAAARTSSDLWAGSHLLSSMVWEGLKVIVSYCGPEAVIFPHLRGIPLCDLWLTEQGIDAALFEGEHWWKRQSDANSLFSAALPNKIVALVPHSKAQQLAEQIQQVVRDWVQSTAKECFDQLLSYAGETAGSQHGYQQLEQQLEHFPDISWAVVPFSPLVTEQEGNLNTDELSKALAPASPSDFISTALLQGHGDNRYQPTPATCYPALYRLLDQLGSEAKSLRNFTPHDAHGYRCSLTGESEWLSAATSREAATDELGTAPKKRTNTLWAQAESKGRRYGLKKGEHLGALAMFKRLWPSHFVKQIKKQPAVEIEDLNRFIVSTHTFAIATSLNRLLEKPTQSDVLPADKLEKLVKLAGLIKDSDKGEEKELWSALPAKLAKSLLNSTLTDDQQRHIRQLPIRLDELKADKNDDASLQELEKAIKEQLSAKVETYYALILMDGDNMGAWISGESLSDGTATSACYSRLWPDLAADSPLGQCPHPGSPARHLTISAALNHFSLHLARYVVEELCSGKLLYAGGDDVMAMVSIDDLLQAMLLLRLVYSGDWQGDWPTALNEPAGLTLNNGVATLNGKSYVLMGSKATASMGAVVAHHQAPLGMVLRQLRESEKRAKNHGRNAFSLSVLKRAGGSLDLTSRWHRPDLASDQPDQERYQPMLQLLALRDLFAKEHISRRAVYQLEEKLRNIPPCPVQKSGEGFTRDSYQDLLAQQIGYQLLRQSSASGDPIRKERQEQGEQLTAMVMALYEASTTASQPANRPTPAELALNFLQMAEYLAREGRTEERPTAAPAQPQGIPA</sequence>
<dbReference type="RefSeq" id="WP_110188696.1">
    <property type="nucleotide sequence ID" value="NZ_CP177354.1"/>
</dbReference>
<dbReference type="InterPro" id="IPR054767">
    <property type="entry name" value="Cas10-Cmr2_palm2"/>
</dbReference>
<dbReference type="EMBL" id="LAPT01000091">
    <property type="protein sequence ID" value="PXF29966.1"/>
    <property type="molecule type" value="Genomic_DNA"/>
</dbReference>
<feature type="compositionally biased region" description="Basic and acidic residues" evidence="3">
    <location>
        <begin position="966"/>
        <end position="975"/>
    </location>
</feature>
<comment type="caution">
    <text evidence="5">The sequence shown here is derived from an EMBL/GenBank/DDBJ whole genome shotgun (WGS) entry which is preliminary data.</text>
</comment>
<keyword evidence="6" id="KW-1185">Reference proteome</keyword>
<dbReference type="Gene3D" id="3.30.70.270">
    <property type="match status" value="1"/>
</dbReference>
<dbReference type="Gene3D" id="3.30.70.2220">
    <property type="entry name" value="CRISPR-Cas system, Cmr2 subunit, D1 domain, cysteine cluster"/>
    <property type="match status" value="1"/>
</dbReference>
<proteinExistence type="predicted"/>
<evidence type="ECO:0000313" key="6">
    <source>
        <dbReference type="Proteomes" id="UP000248090"/>
    </source>
</evidence>
<dbReference type="InterPro" id="IPR000160">
    <property type="entry name" value="GGDEF_dom"/>
</dbReference>
<reference evidence="5 6" key="1">
    <citation type="submission" date="2015-03" db="EMBL/GenBank/DDBJ databases">
        <authorList>
            <person name="Krishnan R."/>
            <person name="Midha S."/>
            <person name="Patil P.B."/>
            <person name="Rameshkumar N."/>
        </authorList>
    </citation>
    <scope>NUCLEOTIDE SEQUENCE [LARGE SCALE GENOMIC DNA]</scope>
    <source>
        <strain evidence="5 6">L1E11</strain>
    </source>
</reference>
<protein>
    <recommendedName>
        <fullName evidence="4">GGDEF domain-containing protein</fullName>
    </recommendedName>
</protein>
<feature type="region of interest" description="Disordered" evidence="3">
    <location>
        <begin position="966"/>
        <end position="987"/>
    </location>
</feature>
<keyword evidence="1" id="KW-0547">Nucleotide-binding</keyword>
<evidence type="ECO:0000256" key="1">
    <source>
        <dbReference type="ARBA" id="ARBA00022741"/>
    </source>
</evidence>
<evidence type="ECO:0000313" key="5">
    <source>
        <dbReference type="EMBL" id="PXF29966.1"/>
    </source>
</evidence>
<dbReference type="Pfam" id="PF12469">
    <property type="entry name" value="Cmr2_N"/>
    <property type="match status" value="1"/>
</dbReference>
<gene>
    <name evidence="5" type="ORF">WH50_17765</name>
</gene>
<dbReference type="InterPro" id="IPR013407">
    <property type="entry name" value="CRISPR-assoc_prot_Cmr2"/>
</dbReference>
<organism evidence="5 6">
    <name type="scientific">Pokkaliibacter plantistimulans</name>
    <dbReference type="NCBI Taxonomy" id="1635171"/>
    <lineage>
        <taxon>Bacteria</taxon>
        <taxon>Pseudomonadati</taxon>
        <taxon>Pseudomonadota</taxon>
        <taxon>Gammaproteobacteria</taxon>
        <taxon>Oceanospirillales</taxon>
        <taxon>Balneatrichaceae</taxon>
        <taxon>Pokkaliibacter</taxon>
    </lineage>
</organism>
<feature type="domain" description="GGDEF" evidence="4">
    <location>
        <begin position="624"/>
        <end position="816"/>
    </location>
</feature>
<dbReference type="InterPro" id="IPR024615">
    <property type="entry name" value="CRISPR-assoc_Cmr2_N"/>
</dbReference>
<evidence type="ECO:0000259" key="4">
    <source>
        <dbReference type="PROSITE" id="PS50887"/>
    </source>
</evidence>